<dbReference type="HOGENOM" id="CLU_1088258_0_0_2"/>
<dbReference type="KEGG" id="msj:MSSAC_0949"/>
<feature type="transmembrane region" description="Helical" evidence="1">
    <location>
        <begin position="195"/>
        <end position="217"/>
    </location>
</feature>
<evidence type="ECO:0000256" key="1">
    <source>
        <dbReference type="SAM" id="Phobius"/>
    </source>
</evidence>
<dbReference type="RefSeq" id="WP_048180453.1">
    <property type="nucleotide sequence ID" value="NZ_CP009508.1"/>
</dbReference>
<sequence length="255" mass="29566">MITEIIEFLLFNWQNIFITLVAGAFFYLLSNYAIKNYVNSAEKERIKQAKNVLLDILESRVINKQEISLEQINTLMNAIGREYSIVLFNVTTPKSLLQDLELIFEKSHHLGSSQKEEYCKQIDEQINKIDKVNKDLKLQFELSKDYSDLIDKLSDEISCSDSIKAQNTLNILKEKILSEKSTNMGKQREMKNIQLISLIFTTVVIMSLNLLITNYIGSSSFDIYYFVIFGFLLLILLLIFLIIFLLSFSKSRKNI</sequence>
<evidence type="ECO:0000313" key="2">
    <source>
        <dbReference type="EMBL" id="AKB35539.1"/>
    </source>
</evidence>
<name>A0A0E3PK88_9EURY</name>
<dbReference type="Proteomes" id="UP000033123">
    <property type="component" value="Chromosome"/>
</dbReference>
<feature type="transmembrane region" description="Helical" evidence="1">
    <location>
        <begin position="16"/>
        <end position="34"/>
    </location>
</feature>
<gene>
    <name evidence="2" type="ORF">MSSAC_0949</name>
</gene>
<dbReference type="GeneID" id="24870520"/>
<reference evidence="2 3" key="1">
    <citation type="submission" date="2014-07" db="EMBL/GenBank/DDBJ databases">
        <title>Methanogenic archaea and the global carbon cycle.</title>
        <authorList>
            <person name="Henriksen J.R."/>
            <person name="Luke J."/>
            <person name="Reinhart S."/>
            <person name="Benedict M.N."/>
            <person name="Youngblut N.D."/>
            <person name="Metcalf M.E."/>
            <person name="Whitaker R.J."/>
            <person name="Metcalf W.W."/>
        </authorList>
    </citation>
    <scope>NUCLEOTIDE SEQUENCE [LARGE SCALE GENOMIC DNA]</scope>
    <source>
        <strain evidence="2 3">C2J</strain>
    </source>
</reference>
<accession>A0A0E3PK88</accession>
<protein>
    <submittedName>
        <fullName evidence="2">Uncharacterized protein</fullName>
    </submittedName>
</protein>
<organism evidence="2 3">
    <name type="scientific">Methanosarcina siciliae C2J</name>
    <dbReference type="NCBI Taxonomy" id="1434118"/>
    <lineage>
        <taxon>Archaea</taxon>
        <taxon>Methanobacteriati</taxon>
        <taxon>Methanobacteriota</taxon>
        <taxon>Stenosarchaea group</taxon>
        <taxon>Methanomicrobia</taxon>
        <taxon>Methanosarcinales</taxon>
        <taxon>Methanosarcinaceae</taxon>
        <taxon>Methanosarcina</taxon>
    </lineage>
</organism>
<proteinExistence type="predicted"/>
<keyword evidence="1" id="KW-0812">Transmembrane</keyword>
<evidence type="ECO:0000313" key="3">
    <source>
        <dbReference type="Proteomes" id="UP000033123"/>
    </source>
</evidence>
<keyword evidence="1" id="KW-1133">Transmembrane helix</keyword>
<keyword evidence="1" id="KW-0472">Membrane</keyword>
<feature type="transmembrane region" description="Helical" evidence="1">
    <location>
        <begin position="223"/>
        <end position="248"/>
    </location>
</feature>
<dbReference type="AlphaFoldDB" id="A0A0E3PK88"/>
<dbReference type="PATRIC" id="fig|1434118.4.peg.1216"/>
<dbReference type="EMBL" id="CP009508">
    <property type="protein sequence ID" value="AKB35539.1"/>
    <property type="molecule type" value="Genomic_DNA"/>
</dbReference>